<dbReference type="GO" id="GO:0071973">
    <property type="term" value="P:bacterial-type flagellum-dependent cell motility"/>
    <property type="evidence" value="ECO:0007669"/>
    <property type="project" value="TreeGrafter"/>
</dbReference>
<keyword evidence="9" id="KW-0961">Cell wall biogenesis/degradation</keyword>
<keyword evidence="14" id="KW-1185">Reference proteome</keyword>
<keyword evidence="6" id="KW-0574">Periplasm</keyword>
<dbReference type="Proteomes" id="UP000239406">
    <property type="component" value="Unassembled WGS sequence"/>
</dbReference>
<proteinExistence type="inferred from homology"/>
<evidence type="ECO:0000259" key="11">
    <source>
        <dbReference type="SMART" id="SM00047"/>
    </source>
</evidence>
<dbReference type="PANTHER" id="PTHR33308">
    <property type="entry name" value="PEPTIDOGLYCAN HYDROLASE FLGJ"/>
    <property type="match status" value="1"/>
</dbReference>
<accession>A0A2S5T9P7</accession>
<dbReference type="NCBIfam" id="TIGR02541">
    <property type="entry name" value="flagell_FlgJ"/>
    <property type="match status" value="1"/>
</dbReference>
<dbReference type="EMBL" id="SLXF01000002">
    <property type="protein sequence ID" value="TCP08847.1"/>
    <property type="molecule type" value="Genomic_DNA"/>
</dbReference>
<name>A0A2S5T9P7_9BURK</name>
<protein>
    <recommendedName>
        <fullName evidence="5">Peptidoglycan hydrolase FlgJ</fullName>
    </recommendedName>
    <alternativeName>
        <fullName evidence="10">Muramidase FlgJ</fullName>
    </alternativeName>
</protein>
<dbReference type="InterPro" id="IPR019301">
    <property type="entry name" value="Flagellar_prot_FlgJ_N"/>
</dbReference>
<evidence type="ECO:0000313" key="12">
    <source>
        <dbReference type="EMBL" id="PPE71730.1"/>
    </source>
</evidence>
<evidence type="ECO:0000256" key="1">
    <source>
        <dbReference type="ARBA" id="ARBA00002954"/>
    </source>
</evidence>
<dbReference type="SMART" id="SM00047">
    <property type="entry name" value="LYZ2"/>
    <property type="match status" value="1"/>
</dbReference>
<evidence type="ECO:0000256" key="2">
    <source>
        <dbReference type="ARBA" id="ARBA00004418"/>
    </source>
</evidence>
<dbReference type="FunFam" id="2.10.70.40:FF:000001">
    <property type="entry name" value="Flagellar assembly peptidoglycan hydrolase FlgJ"/>
    <property type="match status" value="1"/>
</dbReference>
<evidence type="ECO:0000313" key="13">
    <source>
        <dbReference type="EMBL" id="TCP08847.1"/>
    </source>
</evidence>
<comment type="similarity">
    <text evidence="4">In the C-terminal section; belongs to the glycosyl hydrolase 73 family.</text>
</comment>
<dbReference type="Proteomes" id="UP000294772">
    <property type="component" value="Unassembled WGS sequence"/>
</dbReference>
<dbReference type="InterPro" id="IPR002901">
    <property type="entry name" value="MGlyc_endo_b_GlcNAc-like_dom"/>
</dbReference>
<dbReference type="GO" id="GO:0016798">
    <property type="term" value="F:hydrolase activity, acting on glycosyl bonds"/>
    <property type="evidence" value="ECO:0007669"/>
    <property type="project" value="UniProtKB-KW"/>
</dbReference>
<dbReference type="InterPro" id="IPR013377">
    <property type="entry name" value="FlgJ"/>
</dbReference>
<evidence type="ECO:0000256" key="4">
    <source>
        <dbReference type="ARBA" id="ARBA00007974"/>
    </source>
</evidence>
<evidence type="ECO:0000313" key="15">
    <source>
        <dbReference type="Proteomes" id="UP000294772"/>
    </source>
</evidence>
<dbReference type="GO" id="GO:0004040">
    <property type="term" value="F:amidase activity"/>
    <property type="evidence" value="ECO:0007669"/>
    <property type="project" value="InterPro"/>
</dbReference>
<feature type="domain" description="Mannosyl-glycoprotein endo-beta-N-acetylglucosamidase-like" evidence="11">
    <location>
        <begin position="131"/>
        <end position="282"/>
    </location>
</feature>
<dbReference type="GO" id="GO:0071555">
    <property type="term" value="P:cell wall organization"/>
    <property type="evidence" value="ECO:0007669"/>
    <property type="project" value="UniProtKB-KW"/>
</dbReference>
<dbReference type="PRINTS" id="PR01002">
    <property type="entry name" value="FLGFLGJ"/>
</dbReference>
<evidence type="ECO:0000256" key="7">
    <source>
        <dbReference type="ARBA" id="ARBA00022801"/>
    </source>
</evidence>
<dbReference type="InterPro" id="IPR051056">
    <property type="entry name" value="Glycosyl_Hydrolase_73"/>
</dbReference>
<evidence type="ECO:0000256" key="10">
    <source>
        <dbReference type="ARBA" id="ARBA00030835"/>
    </source>
</evidence>
<comment type="function">
    <text evidence="1">Flagellum-specific muramidase which hydrolyzes the peptidoglycan layer to assemble the rod structure in the periplasmic space.</text>
</comment>
<dbReference type="Pfam" id="PF01832">
    <property type="entry name" value="Glucosaminidase"/>
    <property type="match status" value="1"/>
</dbReference>
<organism evidence="12 14">
    <name type="scientific">Caldimonas thermodepolymerans</name>
    <dbReference type="NCBI Taxonomy" id="215580"/>
    <lineage>
        <taxon>Bacteria</taxon>
        <taxon>Pseudomonadati</taxon>
        <taxon>Pseudomonadota</taxon>
        <taxon>Betaproteobacteria</taxon>
        <taxon>Burkholderiales</taxon>
        <taxon>Sphaerotilaceae</taxon>
        <taxon>Caldimonas</taxon>
    </lineage>
</organism>
<dbReference type="EMBL" id="PSNY01000001">
    <property type="protein sequence ID" value="PPE71730.1"/>
    <property type="molecule type" value="Genomic_DNA"/>
</dbReference>
<dbReference type="Gene3D" id="1.10.530.10">
    <property type="match status" value="1"/>
</dbReference>
<reference evidence="12 14" key="1">
    <citation type="submission" date="2018-02" db="EMBL/GenBank/DDBJ databases">
        <title>Reclassifiation of [Polyangium] brachysporum DSM 7029 as Guopingzhaonella breviflexa gen. nov., sp. nov., a member of the family Comamonadaceae.</title>
        <authorList>
            <person name="Tang B."/>
        </authorList>
    </citation>
    <scope>NUCLEOTIDE SEQUENCE [LARGE SCALE GENOMIC DNA]</scope>
    <source>
        <strain evidence="12 14">DSM 15344</strain>
    </source>
</reference>
<dbReference type="RefSeq" id="WP_104355920.1">
    <property type="nucleotide sequence ID" value="NZ_CALFFA010000024.1"/>
</dbReference>
<sequence>MAVSLPPQGLTSDVKSLDALRGAAAKDPKAALKEAARQFEAVFMQELLKSMREATMKSGMFDNEGSDLATDMLDVQYASQLSGRPGGLADLIAQQLSRQVGGPEAATSATLTRTLPARFAKLPQDIAAPRAPGAQGDFLRQHWDAVQVATRETGIPAQFILAQAAHESAWGRREIRMPDGSPSHNLFGIKAGAGWTGKVAEITTTEYVNGQPRKVTARFRAYDSYEDAFRDYARLLKHNDRYAEVMRRGQTAEGFAQGLQKAGYATDPAYADKLEKVINTTLRLQRALM</sequence>
<evidence type="ECO:0000256" key="5">
    <source>
        <dbReference type="ARBA" id="ARBA00013433"/>
    </source>
</evidence>
<comment type="similarity">
    <text evidence="3">In the N-terminal section; belongs to the FlgJ family.</text>
</comment>
<keyword evidence="12" id="KW-0969">Cilium</keyword>
<evidence type="ECO:0000313" key="14">
    <source>
        <dbReference type="Proteomes" id="UP000239406"/>
    </source>
</evidence>
<keyword evidence="12" id="KW-0966">Cell projection</keyword>
<comment type="subcellular location">
    <subcellularLocation>
        <location evidence="2">Periplasm</location>
    </subcellularLocation>
</comment>
<keyword evidence="8" id="KW-0326">Glycosidase</keyword>
<keyword evidence="7 12" id="KW-0378">Hydrolase</keyword>
<evidence type="ECO:0000256" key="3">
    <source>
        <dbReference type="ARBA" id="ARBA00006880"/>
    </source>
</evidence>
<dbReference type="AlphaFoldDB" id="A0A2S5T9P7"/>
<dbReference type="Pfam" id="PF10135">
    <property type="entry name" value="Rod-binding"/>
    <property type="match status" value="1"/>
</dbReference>
<gene>
    <name evidence="12" type="primary">flgJ</name>
    <name evidence="12" type="ORF">C1702_01695</name>
    <name evidence="13" type="ORF">EV676_102357</name>
</gene>
<evidence type="ECO:0000256" key="9">
    <source>
        <dbReference type="ARBA" id="ARBA00023316"/>
    </source>
</evidence>
<evidence type="ECO:0000256" key="8">
    <source>
        <dbReference type="ARBA" id="ARBA00023295"/>
    </source>
</evidence>
<keyword evidence="12" id="KW-0282">Flagellum</keyword>
<dbReference type="PANTHER" id="PTHR33308:SF9">
    <property type="entry name" value="PEPTIDOGLYCAN HYDROLASE FLGJ"/>
    <property type="match status" value="1"/>
</dbReference>
<dbReference type="GO" id="GO:0044780">
    <property type="term" value="P:bacterial-type flagellum assembly"/>
    <property type="evidence" value="ECO:0007669"/>
    <property type="project" value="InterPro"/>
</dbReference>
<comment type="caution">
    <text evidence="12">The sequence shown here is derived from an EMBL/GenBank/DDBJ whole genome shotgun (WGS) entry which is preliminary data.</text>
</comment>
<dbReference type="GO" id="GO:0042597">
    <property type="term" value="C:periplasmic space"/>
    <property type="evidence" value="ECO:0007669"/>
    <property type="project" value="UniProtKB-SubCell"/>
</dbReference>
<dbReference type="Gene3D" id="2.10.70.40">
    <property type="entry name" value="peptidoglycan hydrolase"/>
    <property type="match status" value="1"/>
</dbReference>
<dbReference type="OrthoDB" id="289937at2"/>
<reference evidence="13 15" key="2">
    <citation type="submission" date="2019-03" db="EMBL/GenBank/DDBJ databases">
        <title>Genomic Encyclopedia of Type Strains, Phase IV (KMG-IV): sequencing the most valuable type-strain genomes for metagenomic binning, comparative biology and taxonomic classification.</title>
        <authorList>
            <person name="Goeker M."/>
        </authorList>
    </citation>
    <scope>NUCLEOTIDE SEQUENCE [LARGE SCALE GENOMIC DNA]</scope>
    <source>
        <strain evidence="13 15">DSM 15264</strain>
    </source>
</reference>
<evidence type="ECO:0000256" key="6">
    <source>
        <dbReference type="ARBA" id="ARBA00022764"/>
    </source>
</evidence>